<proteinExistence type="predicted"/>
<reference evidence="2" key="1">
    <citation type="submission" date="2021-06" db="EMBL/GenBank/DDBJ databases">
        <authorList>
            <person name="Kallberg Y."/>
            <person name="Tangrot J."/>
            <person name="Rosling A."/>
        </authorList>
    </citation>
    <scope>NUCLEOTIDE SEQUENCE</scope>
    <source>
        <strain evidence="2">MA453B</strain>
    </source>
</reference>
<evidence type="ECO:0000313" key="2">
    <source>
        <dbReference type="EMBL" id="CAG8608382.1"/>
    </source>
</evidence>
<evidence type="ECO:0000313" key="3">
    <source>
        <dbReference type="Proteomes" id="UP000789405"/>
    </source>
</evidence>
<comment type="caution">
    <text evidence="2">The sequence shown here is derived from an EMBL/GenBank/DDBJ whole genome shotgun (WGS) entry which is preliminary data.</text>
</comment>
<evidence type="ECO:0000256" key="1">
    <source>
        <dbReference type="SAM" id="MobiDB-lite"/>
    </source>
</evidence>
<feature type="region of interest" description="Disordered" evidence="1">
    <location>
        <begin position="78"/>
        <end position="101"/>
    </location>
</feature>
<organism evidence="2 3">
    <name type="scientific">Dentiscutata erythropus</name>
    <dbReference type="NCBI Taxonomy" id="1348616"/>
    <lineage>
        <taxon>Eukaryota</taxon>
        <taxon>Fungi</taxon>
        <taxon>Fungi incertae sedis</taxon>
        <taxon>Mucoromycota</taxon>
        <taxon>Glomeromycotina</taxon>
        <taxon>Glomeromycetes</taxon>
        <taxon>Diversisporales</taxon>
        <taxon>Gigasporaceae</taxon>
        <taxon>Dentiscutata</taxon>
    </lineage>
</organism>
<gene>
    <name evidence="2" type="ORF">DERYTH_LOCUS8005</name>
</gene>
<dbReference type="EMBL" id="CAJVPY010004034">
    <property type="protein sequence ID" value="CAG8608382.1"/>
    <property type="molecule type" value="Genomic_DNA"/>
</dbReference>
<dbReference type="Proteomes" id="UP000789405">
    <property type="component" value="Unassembled WGS sequence"/>
</dbReference>
<dbReference type="AlphaFoldDB" id="A0A9N9GGD1"/>
<accession>A0A9N9GGD1</accession>
<sequence length="101" mass="11175">MDPDSSIITDPESSLVIDDYNEIYDTLSSPELETNSTSTLTNNARKPSPLWFYFEFKAEEPNHPICKKCSIKFSDKTGNSSLEKHLSLGTGSGPSSELNLD</sequence>
<dbReference type="InterPro" id="IPR036236">
    <property type="entry name" value="Znf_C2H2_sf"/>
</dbReference>
<dbReference type="SUPFAM" id="SSF57667">
    <property type="entry name" value="beta-beta-alpha zinc fingers"/>
    <property type="match status" value="1"/>
</dbReference>
<name>A0A9N9GGD1_9GLOM</name>
<protein>
    <submittedName>
        <fullName evidence="2">2763_t:CDS:1</fullName>
    </submittedName>
</protein>
<dbReference type="OrthoDB" id="2412751at2759"/>
<keyword evidence="3" id="KW-1185">Reference proteome</keyword>